<dbReference type="RefSeq" id="WP_207829621.1">
    <property type="nucleotide sequence ID" value="NZ_CP088282.1"/>
</dbReference>
<dbReference type="Proteomes" id="UP000692816">
    <property type="component" value="Unassembled WGS sequence"/>
</dbReference>
<proteinExistence type="predicted"/>
<reference evidence="1" key="1">
    <citation type="journal article" date="2021" name="Int. J. Syst. Evol. Microbiol.">
        <title>Bradyrhizobium septentrionale sp. nov. (sv. septentrionale) and Bradyrhizobium quebecense sp. nov. (sv. septentrionale) associated with legumes native to Canada possess rearranged symbiosis genes and numerous insertion sequences.</title>
        <authorList>
            <person name="Bromfield E.S.P."/>
            <person name="Cloutier S."/>
        </authorList>
    </citation>
    <scope>NUCLEOTIDE SEQUENCE</scope>
    <source>
        <strain evidence="1">12S5</strain>
    </source>
</reference>
<name>A0ABS3M8R0_9BRAD</name>
<evidence type="ECO:0000313" key="2">
    <source>
        <dbReference type="Proteomes" id="UP000692816"/>
    </source>
</evidence>
<comment type="caution">
    <text evidence="1">The sequence shown here is derived from an EMBL/GenBank/DDBJ whole genome shotgun (WGS) entry which is preliminary data.</text>
</comment>
<protein>
    <submittedName>
        <fullName evidence="1">Uncharacterized protein</fullName>
    </submittedName>
</protein>
<accession>A0ABS3M8R0</accession>
<keyword evidence="2" id="KW-1185">Reference proteome</keyword>
<evidence type="ECO:0000313" key="1">
    <source>
        <dbReference type="EMBL" id="MBO1427860.1"/>
    </source>
</evidence>
<sequence>MTGILHRWSFADNDLPFPRDTHHPTRQSSLTGGLDGLGKITLTEMLAAARHL</sequence>
<organism evidence="1 2">
    <name type="scientific">Bradyrhizobium quebecense</name>
    <dbReference type="NCBI Taxonomy" id="2748629"/>
    <lineage>
        <taxon>Bacteria</taxon>
        <taxon>Pseudomonadati</taxon>
        <taxon>Pseudomonadota</taxon>
        <taxon>Alphaproteobacteria</taxon>
        <taxon>Hyphomicrobiales</taxon>
        <taxon>Nitrobacteraceae</taxon>
        <taxon>Bradyrhizobium</taxon>
    </lineage>
</organism>
<dbReference type="EMBL" id="JAGEPA010000001">
    <property type="protein sequence ID" value="MBO1427860.1"/>
    <property type="molecule type" value="Genomic_DNA"/>
</dbReference>
<gene>
    <name evidence="1" type="ORF">J4P68_00220</name>
</gene>